<proteinExistence type="predicted"/>
<reference evidence="1 2" key="1">
    <citation type="submission" date="2018-10" db="EMBL/GenBank/DDBJ databases">
        <title>Draft Genome Sequence of Bacteroides sp. KCTC 15687.</title>
        <authorList>
            <person name="Yu S.Y."/>
            <person name="Kim J.S."/>
            <person name="Oh B.S."/>
            <person name="Park S.H."/>
            <person name="Kang S.W."/>
            <person name="Park J.E."/>
            <person name="Choi S.H."/>
            <person name="Han K.I."/>
            <person name="Lee K.C."/>
            <person name="Eom M.K."/>
            <person name="Suh M.K."/>
            <person name="Lee D.H."/>
            <person name="Yoon H."/>
            <person name="Kim B."/>
            <person name="Yang S.J."/>
            <person name="Lee J.S."/>
            <person name="Lee J.H."/>
        </authorList>
    </citation>
    <scope>NUCLEOTIDE SEQUENCE [LARGE SCALE GENOMIC DNA]</scope>
    <source>
        <strain evidence="1 2">KCTC 15687</strain>
    </source>
</reference>
<sequence length="346" mass="40026">MKMKRFSNILFYATIALLLLWQLPWCYNFFFVKAEKNPFTLYSFVMNDFVQIGQEEGKGTVRRDLAGNIYSETAFDSILPMFYFRQLMSDERFPDTINGIAVTPKMVQTENFNFRSVPSDINAPIIGLYPLLESMSGRVDLKMPDDVFRINSKGIEFIDMASNSVKEKKSLQFTEAMAKKGFHFPATSIAGNPTVKKEYDEGYLLLDADRHLFHLKQVKGRPYVRAIKLPEGVTLKHLYLTEFKNKKTLALMTDVNNRFYVLRNRTYDLVKTGVPSFNPETDVMTIIGNMFDWTVRVTTPETDNYYALNADDYSLIKELEQKFTNHSIPGLSFTSYANKYVMPHFE</sequence>
<dbReference type="AlphaFoldDB" id="A0A401LVL4"/>
<organism evidence="1 2">
    <name type="scientific">Bacteroides faecalis</name>
    <dbReference type="NCBI Taxonomy" id="2447885"/>
    <lineage>
        <taxon>Bacteria</taxon>
        <taxon>Pseudomonadati</taxon>
        <taxon>Bacteroidota</taxon>
        <taxon>Bacteroidia</taxon>
        <taxon>Bacteroidales</taxon>
        <taxon>Bacteroidaceae</taxon>
        <taxon>Bacteroides</taxon>
    </lineage>
</organism>
<evidence type="ECO:0000313" key="1">
    <source>
        <dbReference type="EMBL" id="GCB35537.1"/>
    </source>
</evidence>
<gene>
    <name evidence="1" type="ORF">KGMB02408_24820</name>
</gene>
<dbReference type="Proteomes" id="UP000288079">
    <property type="component" value="Unassembled WGS sequence"/>
</dbReference>
<name>A0A401LVL4_9BACE</name>
<evidence type="ECO:0000313" key="2">
    <source>
        <dbReference type="Proteomes" id="UP000288079"/>
    </source>
</evidence>
<dbReference type="InterPro" id="IPR032333">
    <property type="entry name" value="DUF4857"/>
</dbReference>
<dbReference type="EMBL" id="BHWB01000006">
    <property type="protein sequence ID" value="GCB35537.1"/>
    <property type="molecule type" value="Genomic_DNA"/>
</dbReference>
<comment type="caution">
    <text evidence="1">The sequence shown here is derived from an EMBL/GenBank/DDBJ whole genome shotgun (WGS) entry which is preliminary data.</text>
</comment>
<protein>
    <submittedName>
        <fullName evidence="1">DUF4857 domain-containing protein</fullName>
    </submittedName>
</protein>
<keyword evidence="2" id="KW-1185">Reference proteome</keyword>
<dbReference type="Pfam" id="PF16149">
    <property type="entry name" value="DUF4857"/>
    <property type="match status" value="1"/>
</dbReference>
<accession>A0A401LVL4</accession>